<dbReference type="OrthoDB" id="9465at2157"/>
<dbReference type="SUPFAM" id="SSF51351">
    <property type="entry name" value="Triosephosphate isomerase (TIM)"/>
    <property type="match status" value="1"/>
</dbReference>
<feature type="binding site" evidence="7">
    <location>
        <begin position="9"/>
        <end position="11"/>
    </location>
    <ligand>
        <name>substrate</name>
    </ligand>
</feature>
<evidence type="ECO:0000313" key="9">
    <source>
        <dbReference type="EMBL" id="RFA94328.1"/>
    </source>
</evidence>
<evidence type="ECO:0000256" key="8">
    <source>
        <dbReference type="RuleBase" id="RU363013"/>
    </source>
</evidence>
<dbReference type="EMBL" id="NMUF01000002">
    <property type="protein sequence ID" value="RFB00267.1"/>
    <property type="molecule type" value="Genomic_DNA"/>
</dbReference>
<dbReference type="EC" id="5.3.1.1" evidence="7 8"/>
<dbReference type="Gene3D" id="3.20.20.70">
    <property type="entry name" value="Aldolase class I"/>
    <property type="match status" value="1"/>
</dbReference>
<evidence type="ECO:0000313" key="11">
    <source>
        <dbReference type="Proteomes" id="UP000256877"/>
    </source>
</evidence>
<comment type="catalytic activity">
    <reaction evidence="7 8">
        <text>D-glyceraldehyde 3-phosphate = dihydroxyacetone phosphate</text>
        <dbReference type="Rhea" id="RHEA:18585"/>
        <dbReference type="ChEBI" id="CHEBI:57642"/>
        <dbReference type="ChEBI" id="CHEBI:59776"/>
        <dbReference type="EC" id="5.3.1.1"/>
    </reaction>
</comment>
<evidence type="ECO:0000256" key="6">
    <source>
        <dbReference type="ARBA" id="ARBA00044762"/>
    </source>
</evidence>
<feature type="active site" description="Electrophile" evidence="7">
    <location>
        <position position="93"/>
    </location>
</feature>
<comment type="subcellular location">
    <subcellularLocation>
        <location evidence="7 8">Cytoplasm</location>
    </subcellularLocation>
</comment>
<dbReference type="InterPro" id="IPR013785">
    <property type="entry name" value="Aldolase_TIM"/>
</dbReference>
<accession>A0A371R6V4</accession>
<gene>
    <name evidence="7 10" type="primary">tpiA</name>
    <name evidence="9" type="ORF">CGL51_10375</name>
    <name evidence="10" type="ORF">CGL52_01450</name>
</gene>
<dbReference type="Proteomes" id="UP000256877">
    <property type="component" value="Unassembled WGS sequence"/>
</dbReference>
<dbReference type="InterPro" id="IPR035990">
    <property type="entry name" value="TIM_sf"/>
</dbReference>
<name>A0A371R6V4_9CREN</name>
<dbReference type="Pfam" id="PF00121">
    <property type="entry name" value="TIM"/>
    <property type="match status" value="1"/>
</dbReference>
<evidence type="ECO:0000313" key="10">
    <source>
        <dbReference type="EMBL" id="RFB00267.1"/>
    </source>
</evidence>
<keyword evidence="2 7" id="KW-0312">Gluconeogenesis</keyword>
<dbReference type="FunFam" id="3.20.20.70:FF:000223">
    <property type="entry name" value="Triosephosphate isomerase"/>
    <property type="match status" value="1"/>
</dbReference>
<dbReference type="NCBIfam" id="NF003302">
    <property type="entry name" value="PRK04302.1"/>
    <property type="match status" value="1"/>
</dbReference>
<dbReference type="InterPro" id="IPR022891">
    <property type="entry name" value="Triosephosphate_isomerase_arc"/>
</dbReference>
<comment type="function">
    <text evidence="7">Involved in the gluconeogenesis. Catalyzes stereospecifically the conversion of dihydroxyacetone phosphate (DHAP) to D-glyceraldehyde-3-phosphate (G3P).</text>
</comment>
<protein>
    <recommendedName>
        <fullName evidence="1 7">Triosephosphate isomerase</fullName>
        <shortName evidence="7">TIM</shortName>
        <shortName evidence="7">TPI</shortName>
        <ecNumber evidence="7 8">5.3.1.1</ecNumber>
    </recommendedName>
    <alternativeName>
        <fullName evidence="7">Triose-phosphate isomerase</fullName>
    </alternativeName>
</protein>
<comment type="similarity">
    <text evidence="7 8">Belongs to the triosephosphate isomerase family.</text>
</comment>
<dbReference type="UniPathway" id="UPA00109">
    <property type="reaction ID" value="UER00189"/>
</dbReference>
<keyword evidence="5 7" id="KW-0413">Isomerase</keyword>
<comment type="caution">
    <text evidence="10">The sequence shown here is derived from an EMBL/GenBank/DDBJ whole genome shotgun (WGS) entry which is preliminary data.</text>
</comment>
<dbReference type="GO" id="GO:0019563">
    <property type="term" value="P:glycerol catabolic process"/>
    <property type="evidence" value="ECO:0007669"/>
    <property type="project" value="TreeGrafter"/>
</dbReference>
<dbReference type="PANTHER" id="PTHR21139:SF42">
    <property type="entry name" value="TRIOSEPHOSPHATE ISOMERASE"/>
    <property type="match status" value="1"/>
</dbReference>
<feature type="binding site" evidence="7">
    <location>
        <position position="181"/>
    </location>
    <ligand>
        <name>substrate</name>
    </ligand>
</feature>
<keyword evidence="3 7" id="KW-0963">Cytoplasm</keyword>
<dbReference type="PANTHER" id="PTHR21139">
    <property type="entry name" value="TRIOSEPHOSPHATE ISOMERASE"/>
    <property type="match status" value="1"/>
</dbReference>
<comment type="subunit">
    <text evidence="6 7">Homotetramer; dimer of dimers.</text>
</comment>
<evidence type="ECO:0000256" key="5">
    <source>
        <dbReference type="ARBA" id="ARBA00023235"/>
    </source>
</evidence>
<evidence type="ECO:0000256" key="2">
    <source>
        <dbReference type="ARBA" id="ARBA00022432"/>
    </source>
</evidence>
<reference evidence="11 12" key="1">
    <citation type="submission" date="2017-07" db="EMBL/GenBank/DDBJ databases">
        <title>Draft genome sequence of aerobic hyperthermophilic archaea, Pyrobaculum aerophilum YKB31 and YKB32.</title>
        <authorList>
            <person name="Mochizuki T."/>
            <person name="Berliner A.J."/>
            <person name="Yoshida-Takashima Y."/>
            <person name="Takaki Y."/>
            <person name="Nunoura T."/>
            <person name="Takai K."/>
        </authorList>
    </citation>
    <scope>NUCLEOTIDE SEQUENCE [LARGE SCALE GENOMIC DNA]</scope>
    <source>
        <strain evidence="9 12">YKB31</strain>
        <strain evidence="10 11">YKB32</strain>
    </source>
</reference>
<dbReference type="CDD" id="cd00311">
    <property type="entry name" value="TIM"/>
    <property type="match status" value="1"/>
</dbReference>
<dbReference type="NCBIfam" id="TIGR00419">
    <property type="entry name" value="tim"/>
    <property type="match status" value="1"/>
</dbReference>
<dbReference type="InterPro" id="IPR020861">
    <property type="entry name" value="Triosephosphate_isomerase_AS"/>
</dbReference>
<feature type="active site" description="Proton acceptor" evidence="7">
    <location>
        <position position="141"/>
    </location>
</feature>
<dbReference type="RefSeq" id="WP_116421675.1">
    <property type="nucleotide sequence ID" value="NZ_NMUE01000038.1"/>
</dbReference>
<evidence type="ECO:0000256" key="4">
    <source>
        <dbReference type="ARBA" id="ARBA00023152"/>
    </source>
</evidence>
<dbReference type="GO" id="GO:0006096">
    <property type="term" value="P:glycolytic process"/>
    <property type="evidence" value="ECO:0007669"/>
    <property type="project" value="UniProtKB-UniRule"/>
</dbReference>
<organism evidence="10 11">
    <name type="scientific">Pyrobaculum aerophilum</name>
    <dbReference type="NCBI Taxonomy" id="13773"/>
    <lineage>
        <taxon>Archaea</taxon>
        <taxon>Thermoproteota</taxon>
        <taxon>Thermoprotei</taxon>
        <taxon>Thermoproteales</taxon>
        <taxon>Thermoproteaceae</taxon>
        <taxon>Pyrobaculum</taxon>
    </lineage>
</organism>
<dbReference type="PROSITE" id="PS00171">
    <property type="entry name" value="TIM_1"/>
    <property type="match status" value="1"/>
</dbReference>
<dbReference type="HAMAP" id="MF_00147_A">
    <property type="entry name" value="TIM_A"/>
    <property type="match status" value="1"/>
</dbReference>
<sequence>MKFPILIINFKAYYEASGRRAVHIAKAAERVAKELGVNIAVAPNHLELALVAQSVEIPVYAQGADVESPGAYTAHVAVDNIKEAGASGLILNHSEAPLRLNEIAKLTARAKAAGLDVVICAPDPRTSLAAAALSPHAVAVEPPELIGTGRAVSKYKPEAVVETVQLVGRHFPDVAVITGAGIESGEDVEAALKLGTRGVLLASAAVKAKDPYLKILELAKPLAAGPP</sequence>
<dbReference type="GO" id="GO:0046166">
    <property type="term" value="P:glyceraldehyde-3-phosphate biosynthetic process"/>
    <property type="evidence" value="ECO:0007669"/>
    <property type="project" value="TreeGrafter"/>
</dbReference>
<dbReference type="PROSITE" id="PS51440">
    <property type="entry name" value="TIM_2"/>
    <property type="match status" value="1"/>
</dbReference>
<comment type="pathway">
    <text evidence="7 8">Carbohydrate degradation; glycolysis; D-glyceraldehyde 3-phosphate from glycerone phosphate: step 1/1.</text>
</comment>
<dbReference type="GO" id="GO:0006094">
    <property type="term" value="P:gluconeogenesis"/>
    <property type="evidence" value="ECO:0007669"/>
    <property type="project" value="UniProtKB-UniRule"/>
</dbReference>
<dbReference type="Proteomes" id="UP000257123">
    <property type="component" value="Unassembled WGS sequence"/>
</dbReference>
<keyword evidence="4 7" id="KW-0324">Glycolysis</keyword>
<dbReference type="UniPathway" id="UPA00138"/>
<evidence type="ECO:0000256" key="1">
    <source>
        <dbReference type="ARBA" id="ARBA00019397"/>
    </source>
</evidence>
<dbReference type="GO" id="GO:0005829">
    <property type="term" value="C:cytosol"/>
    <property type="evidence" value="ECO:0007669"/>
    <property type="project" value="TreeGrafter"/>
</dbReference>
<evidence type="ECO:0000313" key="12">
    <source>
        <dbReference type="Proteomes" id="UP000257123"/>
    </source>
</evidence>
<feature type="binding site" evidence="7">
    <location>
        <position position="146"/>
    </location>
    <ligand>
        <name>substrate</name>
    </ligand>
</feature>
<evidence type="ECO:0000256" key="7">
    <source>
        <dbReference type="HAMAP-Rule" id="MF_00147"/>
    </source>
</evidence>
<proteinExistence type="inferred from homology"/>
<evidence type="ECO:0000256" key="3">
    <source>
        <dbReference type="ARBA" id="ARBA00022490"/>
    </source>
</evidence>
<feature type="binding site" evidence="7">
    <location>
        <begin position="202"/>
        <end position="203"/>
    </location>
    <ligand>
        <name>substrate</name>
    </ligand>
</feature>
<comment type="pathway">
    <text evidence="7 8">Carbohydrate biosynthesis; gluconeogenesis.</text>
</comment>
<dbReference type="EMBL" id="NMUE01000038">
    <property type="protein sequence ID" value="RFA94328.1"/>
    <property type="molecule type" value="Genomic_DNA"/>
</dbReference>
<dbReference type="InterPro" id="IPR000652">
    <property type="entry name" value="Triosephosphate_isomerase"/>
</dbReference>
<dbReference type="GO" id="GO:0004807">
    <property type="term" value="F:triose-phosphate isomerase activity"/>
    <property type="evidence" value="ECO:0007669"/>
    <property type="project" value="UniProtKB-UniRule"/>
</dbReference>
<dbReference type="AlphaFoldDB" id="A0A371R6V4"/>